<protein>
    <submittedName>
        <fullName evidence="2">SAM-dependent methyltransferase</fullName>
    </submittedName>
</protein>
<evidence type="ECO:0000259" key="1">
    <source>
        <dbReference type="Pfam" id="PF08241"/>
    </source>
</evidence>
<dbReference type="InterPro" id="IPR013216">
    <property type="entry name" value="Methyltransf_11"/>
</dbReference>
<sequence>MAINESDCEIIETTFDFKNHWNEAYLNNKTEKLGWFEEKSEQTLTLIKEARLSEDALILNVGAGSSTLIDNLLADGFSNIIANDLSEEALESLKNRIGKNDKVKFIVDDLLNPSKLNKLENIDLWNDRAVLHFFLKEEEIKAYFNLLKKVLKANGFVIISVFAKNGAEKCCGLPVKRYDLEMLGNELGTDFKLKNSFNYTFVNPFGAERPYIYALFQRIN</sequence>
<reference evidence="2 3" key="1">
    <citation type="submission" date="2016-11" db="EMBL/GenBank/DDBJ databases">
        <title>Trade-off between light-utilization and light-protection in marine flavobacteria.</title>
        <authorList>
            <person name="Kumagai Y."/>
        </authorList>
    </citation>
    <scope>NUCLEOTIDE SEQUENCE [LARGE SCALE GENOMIC DNA]</scope>
    <source>
        <strain evidence="2 3">ATCC 700397</strain>
    </source>
</reference>
<dbReference type="GO" id="GO:0032259">
    <property type="term" value="P:methylation"/>
    <property type="evidence" value="ECO:0007669"/>
    <property type="project" value="UniProtKB-KW"/>
</dbReference>
<organism evidence="2 3">
    <name type="scientific">Polaribacter filamentus</name>
    <dbReference type="NCBI Taxonomy" id="53483"/>
    <lineage>
        <taxon>Bacteria</taxon>
        <taxon>Pseudomonadati</taxon>
        <taxon>Bacteroidota</taxon>
        <taxon>Flavobacteriia</taxon>
        <taxon>Flavobacteriales</taxon>
        <taxon>Flavobacteriaceae</taxon>
    </lineage>
</organism>
<dbReference type="AlphaFoldDB" id="A0A2S7KUS4"/>
<dbReference type="EMBL" id="MQUA01000013">
    <property type="protein sequence ID" value="PQB06394.1"/>
    <property type="molecule type" value="Genomic_DNA"/>
</dbReference>
<evidence type="ECO:0000313" key="3">
    <source>
        <dbReference type="Proteomes" id="UP000239522"/>
    </source>
</evidence>
<comment type="caution">
    <text evidence="2">The sequence shown here is derived from an EMBL/GenBank/DDBJ whole genome shotgun (WGS) entry which is preliminary data.</text>
</comment>
<feature type="domain" description="Methyltransferase type 11" evidence="1">
    <location>
        <begin position="59"/>
        <end position="159"/>
    </location>
</feature>
<evidence type="ECO:0000313" key="2">
    <source>
        <dbReference type="EMBL" id="PQB06394.1"/>
    </source>
</evidence>
<dbReference type="Pfam" id="PF08241">
    <property type="entry name" value="Methyltransf_11"/>
    <property type="match status" value="1"/>
</dbReference>
<dbReference type="SUPFAM" id="SSF53335">
    <property type="entry name" value="S-adenosyl-L-methionine-dependent methyltransferases"/>
    <property type="match status" value="1"/>
</dbReference>
<accession>A0A2S7KUS4</accession>
<keyword evidence="2" id="KW-0808">Transferase</keyword>
<name>A0A2S7KUS4_9FLAO</name>
<dbReference type="Gene3D" id="3.40.50.150">
    <property type="entry name" value="Vaccinia Virus protein VP39"/>
    <property type="match status" value="1"/>
</dbReference>
<dbReference type="OrthoDB" id="9788660at2"/>
<keyword evidence="3" id="KW-1185">Reference proteome</keyword>
<dbReference type="CDD" id="cd02440">
    <property type="entry name" value="AdoMet_MTases"/>
    <property type="match status" value="1"/>
</dbReference>
<proteinExistence type="predicted"/>
<keyword evidence="2" id="KW-0489">Methyltransferase</keyword>
<dbReference type="PANTHER" id="PTHR12843">
    <property type="entry name" value="PROTEIN-LYSINE N-METHYLTRANSFERASE METTL10"/>
    <property type="match status" value="1"/>
</dbReference>
<dbReference type="GO" id="GO:0008757">
    <property type="term" value="F:S-adenosylmethionine-dependent methyltransferase activity"/>
    <property type="evidence" value="ECO:0007669"/>
    <property type="project" value="InterPro"/>
</dbReference>
<dbReference type="Proteomes" id="UP000239522">
    <property type="component" value="Unassembled WGS sequence"/>
</dbReference>
<dbReference type="PANTHER" id="PTHR12843:SF5">
    <property type="entry name" value="EEF1A LYSINE METHYLTRANSFERASE 2"/>
    <property type="match status" value="1"/>
</dbReference>
<dbReference type="RefSeq" id="WP_104808645.1">
    <property type="nucleotide sequence ID" value="NZ_MQUA01000013.1"/>
</dbReference>
<dbReference type="InterPro" id="IPR029063">
    <property type="entry name" value="SAM-dependent_MTases_sf"/>
</dbReference>
<gene>
    <name evidence="2" type="ORF">BST83_03790</name>
</gene>